<gene>
    <name evidence="1" type="ORF">SCLCIDRAFT_1216494</name>
</gene>
<evidence type="ECO:0000313" key="1">
    <source>
        <dbReference type="EMBL" id="KIM60785.1"/>
    </source>
</evidence>
<sequence>MNAVDTTPPAEFVPLDSELYNIRVVTKEGESYYKSYHYEQIRDFFILEHQLRKKELLTKILGGYGGFCNAFHQDEERRGLTAVSFATIRYEGLEPVSVAWNPGSRSPTVREVLGPDVDLRSRWEKMGSRLIMRDEVNLLRKMARK</sequence>
<reference evidence="2" key="2">
    <citation type="submission" date="2015-01" db="EMBL/GenBank/DDBJ databases">
        <title>Evolutionary Origins and Diversification of the Mycorrhizal Mutualists.</title>
        <authorList>
            <consortium name="DOE Joint Genome Institute"/>
            <consortium name="Mycorrhizal Genomics Consortium"/>
            <person name="Kohler A."/>
            <person name="Kuo A."/>
            <person name="Nagy L.G."/>
            <person name="Floudas D."/>
            <person name="Copeland A."/>
            <person name="Barry K.W."/>
            <person name="Cichocki N."/>
            <person name="Veneault-Fourrey C."/>
            <person name="LaButti K."/>
            <person name="Lindquist E.A."/>
            <person name="Lipzen A."/>
            <person name="Lundell T."/>
            <person name="Morin E."/>
            <person name="Murat C."/>
            <person name="Riley R."/>
            <person name="Ohm R."/>
            <person name="Sun H."/>
            <person name="Tunlid A."/>
            <person name="Henrissat B."/>
            <person name="Grigoriev I.V."/>
            <person name="Hibbett D.S."/>
            <person name="Martin F."/>
        </authorList>
    </citation>
    <scope>NUCLEOTIDE SEQUENCE [LARGE SCALE GENOMIC DNA]</scope>
    <source>
        <strain evidence="2">Foug A</strain>
    </source>
</reference>
<proteinExistence type="predicted"/>
<dbReference type="EMBL" id="KN822058">
    <property type="protein sequence ID" value="KIM60785.1"/>
    <property type="molecule type" value="Genomic_DNA"/>
</dbReference>
<dbReference type="InParanoid" id="A0A0C3DJB4"/>
<reference evidence="1 2" key="1">
    <citation type="submission" date="2014-04" db="EMBL/GenBank/DDBJ databases">
        <authorList>
            <consortium name="DOE Joint Genome Institute"/>
            <person name="Kuo A."/>
            <person name="Kohler A."/>
            <person name="Nagy L.G."/>
            <person name="Floudas D."/>
            <person name="Copeland A."/>
            <person name="Barry K.W."/>
            <person name="Cichocki N."/>
            <person name="Veneault-Fourrey C."/>
            <person name="LaButti K."/>
            <person name="Lindquist E.A."/>
            <person name="Lipzen A."/>
            <person name="Lundell T."/>
            <person name="Morin E."/>
            <person name="Murat C."/>
            <person name="Sun H."/>
            <person name="Tunlid A."/>
            <person name="Henrissat B."/>
            <person name="Grigoriev I.V."/>
            <person name="Hibbett D.S."/>
            <person name="Martin F."/>
            <person name="Nordberg H.P."/>
            <person name="Cantor M.N."/>
            <person name="Hua S.X."/>
        </authorList>
    </citation>
    <scope>NUCLEOTIDE SEQUENCE [LARGE SCALE GENOMIC DNA]</scope>
    <source>
        <strain evidence="1 2">Foug A</strain>
    </source>
</reference>
<name>A0A0C3DJB4_9AGAM</name>
<organism evidence="1 2">
    <name type="scientific">Scleroderma citrinum Foug A</name>
    <dbReference type="NCBI Taxonomy" id="1036808"/>
    <lineage>
        <taxon>Eukaryota</taxon>
        <taxon>Fungi</taxon>
        <taxon>Dikarya</taxon>
        <taxon>Basidiomycota</taxon>
        <taxon>Agaricomycotina</taxon>
        <taxon>Agaricomycetes</taxon>
        <taxon>Agaricomycetidae</taxon>
        <taxon>Boletales</taxon>
        <taxon>Sclerodermatineae</taxon>
        <taxon>Sclerodermataceae</taxon>
        <taxon>Scleroderma</taxon>
    </lineage>
</organism>
<dbReference type="Proteomes" id="UP000053989">
    <property type="component" value="Unassembled WGS sequence"/>
</dbReference>
<protein>
    <submittedName>
        <fullName evidence="1">Uncharacterized protein</fullName>
    </submittedName>
</protein>
<evidence type="ECO:0000313" key="2">
    <source>
        <dbReference type="Proteomes" id="UP000053989"/>
    </source>
</evidence>
<accession>A0A0C3DJB4</accession>
<keyword evidence="2" id="KW-1185">Reference proteome</keyword>
<dbReference type="HOGENOM" id="CLU_1787967_0_0_1"/>
<dbReference type="AlphaFoldDB" id="A0A0C3DJB4"/>